<sequence length="143" mass="15623">MRSDKGQDVLSRNGRRIRARDYEKIKISWAYRIGSQVVREIDGEVCGEIGGRFVAADVMDFRGNGEVYEGLWEGAHCQVFRGHDGKEVDCGEVQELDGVAEQGSDAEGLCCGRRHGAGKLDKLPPTKLLVQGASMLPSNSAIQ</sequence>
<dbReference type="KEGG" id="ure:UREG_05790"/>
<keyword evidence="2" id="KW-1185">Reference proteome</keyword>
<name>C4JTK1_UNCRE</name>
<dbReference type="InParanoid" id="C4JTK1"/>
<dbReference type="RefSeq" id="XP_002585101.1">
    <property type="nucleotide sequence ID" value="XM_002585055.1"/>
</dbReference>
<proteinExistence type="predicted"/>
<dbReference type="GeneID" id="8443047"/>
<protein>
    <submittedName>
        <fullName evidence="1">Uncharacterized protein</fullName>
    </submittedName>
</protein>
<dbReference type="Proteomes" id="UP000002058">
    <property type="component" value="Unassembled WGS sequence"/>
</dbReference>
<accession>C4JTK1</accession>
<evidence type="ECO:0000313" key="1">
    <source>
        <dbReference type="EMBL" id="EEP80948.1"/>
    </source>
</evidence>
<gene>
    <name evidence="1" type="ORF">UREG_05790</name>
</gene>
<evidence type="ECO:0000313" key="2">
    <source>
        <dbReference type="Proteomes" id="UP000002058"/>
    </source>
</evidence>
<organism evidence="1 2">
    <name type="scientific">Uncinocarpus reesii (strain UAMH 1704)</name>
    <dbReference type="NCBI Taxonomy" id="336963"/>
    <lineage>
        <taxon>Eukaryota</taxon>
        <taxon>Fungi</taxon>
        <taxon>Dikarya</taxon>
        <taxon>Ascomycota</taxon>
        <taxon>Pezizomycotina</taxon>
        <taxon>Eurotiomycetes</taxon>
        <taxon>Eurotiomycetidae</taxon>
        <taxon>Onygenales</taxon>
        <taxon>Onygenaceae</taxon>
        <taxon>Uncinocarpus</taxon>
    </lineage>
</organism>
<dbReference type="VEuPathDB" id="FungiDB:UREG_05790"/>
<dbReference type="EMBL" id="CH476617">
    <property type="protein sequence ID" value="EEP80948.1"/>
    <property type="molecule type" value="Genomic_DNA"/>
</dbReference>
<reference evidence="2" key="1">
    <citation type="journal article" date="2009" name="Genome Res.">
        <title>Comparative genomic analyses of the human fungal pathogens Coccidioides and their relatives.</title>
        <authorList>
            <person name="Sharpton T.J."/>
            <person name="Stajich J.E."/>
            <person name="Rounsley S.D."/>
            <person name="Gardner M.J."/>
            <person name="Wortman J.R."/>
            <person name="Jordar V.S."/>
            <person name="Maiti R."/>
            <person name="Kodira C.D."/>
            <person name="Neafsey D.E."/>
            <person name="Zeng Q."/>
            <person name="Hung C.-Y."/>
            <person name="McMahan C."/>
            <person name="Muszewska A."/>
            <person name="Grynberg M."/>
            <person name="Mandel M.A."/>
            <person name="Kellner E.M."/>
            <person name="Barker B.M."/>
            <person name="Galgiani J.N."/>
            <person name="Orbach M.J."/>
            <person name="Kirkland T.N."/>
            <person name="Cole G.T."/>
            <person name="Henn M.R."/>
            <person name="Birren B.W."/>
            <person name="Taylor J.W."/>
        </authorList>
    </citation>
    <scope>NUCLEOTIDE SEQUENCE [LARGE SCALE GENOMIC DNA]</scope>
    <source>
        <strain evidence="2">UAMH 1704</strain>
    </source>
</reference>
<dbReference type="AlphaFoldDB" id="C4JTK1"/>
<dbReference type="HOGENOM" id="CLU_1807664_0_0_1"/>